<gene>
    <name evidence="2" type="ORF">SAMN05216259_114107</name>
</gene>
<evidence type="ECO:0000313" key="3">
    <source>
        <dbReference type="Proteomes" id="UP000199341"/>
    </source>
</evidence>
<dbReference type="EMBL" id="FNIE01000014">
    <property type="protein sequence ID" value="SDO93480.1"/>
    <property type="molecule type" value="Genomic_DNA"/>
</dbReference>
<name>A0A1H0NM85_9ACTN</name>
<reference evidence="2 3" key="1">
    <citation type="submission" date="2016-10" db="EMBL/GenBank/DDBJ databases">
        <authorList>
            <person name="de Groot N.N."/>
        </authorList>
    </citation>
    <scope>NUCLEOTIDE SEQUENCE [LARGE SCALE GENOMIC DNA]</scope>
    <source>
        <strain evidence="2 3">CGMCC 4.2022</strain>
    </source>
</reference>
<organism evidence="2 3">
    <name type="scientific">Actinacidiphila guanduensis</name>
    <dbReference type="NCBI Taxonomy" id="310781"/>
    <lineage>
        <taxon>Bacteria</taxon>
        <taxon>Bacillati</taxon>
        <taxon>Actinomycetota</taxon>
        <taxon>Actinomycetes</taxon>
        <taxon>Kitasatosporales</taxon>
        <taxon>Streptomycetaceae</taxon>
        <taxon>Actinacidiphila</taxon>
    </lineage>
</organism>
<sequence>MVHRWVSVSAGMDEVEGDLGVRGPVRGAGVLAAGELSVLAVAVPWAFVSRWW</sequence>
<protein>
    <submittedName>
        <fullName evidence="2">Uncharacterized protein</fullName>
    </submittedName>
</protein>
<dbReference type="Proteomes" id="UP000199341">
    <property type="component" value="Unassembled WGS sequence"/>
</dbReference>
<dbReference type="AlphaFoldDB" id="A0A1H0NM85"/>
<keyword evidence="1" id="KW-0472">Membrane</keyword>
<proteinExistence type="predicted"/>
<feature type="transmembrane region" description="Helical" evidence="1">
    <location>
        <begin position="28"/>
        <end position="48"/>
    </location>
</feature>
<evidence type="ECO:0000256" key="1">
    <source>
        <dbReference type="SAM" id="Phobius"/>
    </source>
</evidence>
<keyword evidence="1" id="KW-0812">Transmembrane</keyword>
<dbReference type="STRING" id="310781.SAMN05216259_114107"/>
<evidence type="ECO:0000313" key="2">
    <source>
        <dbReference type="EMBL" id="SDO93480.1"/>
    </source>
</evidence>
<accession>A0A1H0NM85</accession>
<keyword evidence="3" id="KW-1185">Reference proteome</keyword>
<keyword evidence="1" id="KW-1133">Transmembrane helix</keyword>